<evidence type="ECO:0000313" key="4">
    <source>
        <dbReference type="EMBL" id="TBN53299.1"/>
    </source>
</evidence>
<evidence type="ECO:0000256" key="1">
    <source>
        <dbReference type="ARBA" id="ARBA00023125"/>
    </source>
</evidence>
<evidence type="ECO:0000256" key="2">
    <source>
        <dbReference type="PROSITE-ProRule" id="PRU00335"/>
    </source>
</evidence>
<evidence type="ECO:0000259" key="3">
    <source>
        <dbReference type="PROSITE" id="PS50977"/>
    </source>
</evidence>
<dbReference type="EMBL" id="SIUB01000004">
    <property type="protein sequence ID" value="TBN53299.1"/>
    <property type="molecule type" value="Genomic_DNA"/>
</dbReference>
<dbReference type="SUPFAM" id="SSF46689">
    <property type="entry name" value="Homeodomain-like"/>
    <property type="match status" value="1"/>
</dbReference>
<dbReference type="OrthoDB" id="7185252at2"/>
<dbReference type="Pfam" id="PF00440">
    <property type="entry name" value="TetR_N"/>
    <property type="match status" value="1"/>
</dbReference>
<sequence>MSGETGVAALSLRDRNRQAAREGVLDAAERLLQRSEDADFSMRALAAEAGVSFVTPFNHFGGKTQIIQALSARVIGRMADRFQAHKGKEDAVAGVLTMSRIAVGLLLERPGVYKAVVGSLGVVSPAPSAVWSQSRDLWAIALADLSGLAPERIVGKAEIAAQLAVGFRGCLSFWIAGEIPDEALAQAAAAASAAVLLGFAEQRRRAPLLKVLAAGPRPEIGG</sequence>
<accession>A0A4Q9GGP7</accession>
<dbReference type="InterPro" id="IPR009057">
    <property type="entry name" value="Homeodomain-like_sf"/>
</dbReference>
<protein>
    <submittedName>
        <fullName evidence="4">TetR/AcrR family transcriptional regulator</fullName>
    </submittedName>
</protein>
<feature type="domain" description="HTH tetR-type" evidence="3">
    <location>
        <begin position="18"/>
        <end position="78"/>
    </location>
</feature>
<organism evidence="4 5">
    <name type="scientific">Hansschlegelia quercus</name>
    <dbReference type="NCBI Taxonomy" id="2528245"/>
    <lineage>
        <taxon>Bacteria</taxon>
        <taxon>Pseudomonadati</taxon>
        <taxon>Pseudomonadota</taxon>
        <taxon>Alphaproteobacteria</taxon>
        <taxon>Hyphomicrobiales</taxon>
        <taxon>Methylopilaceae</taxon>
        <taxon>Hansschlegelia</taxon>
    </lineage>
</organism>
<gene>
    <name evidence="4" type="ORF">EYR15_09740</name>
</gene>
<dbReference type="Proteomes" id="UP000291613">
    <property type="component" value="Unassembled WGS sequence"/>
</dbReference>
<comment type="caution">
    <text evidence="4">The sequence shown here is derived from an EMBL/GenBank/DDBJ whole genome shotgun (WGS) entry which is preliminary data.</text>
</comment>
<dbReference type="AlphaFoldDB" id="A0A4Q9GGP7"/>
<keyword evidence="5" id="KW-1185">Reference proteome</keyword>
<reference evidence="4 5" key="1">
    <citation type="submission" date="2019-02" db="EMBL/GenBank/DDBJ databases">
        <title>Hansschlegelia quercus sp. nov., a novel methylotrophic bacterium from buds of oak (Quercus robur L.).</title>
        <authorList>
            <person name="Agafonova N.V."/>
            <person name="Kaparullina E.N."/>
            <person name="Grouzdev D.S."/>
            <person name="Doronina N.V."/>
        </authorList>
    </citation>
    <scope>NUCLEOTIDE SEQUENCE [LARGE SCALE GENOMIC DNA]</scope>
    <source>
        <strain evidence="4 5">Dub</strain>
    </source>
</reference>
<keyword evidence="1 2" id="KW-0238">DNA-binding</keyword>
<evidence type="ECO:0000313" key="5">
    <source>
        <dbReference type="Proteomes" id="UP000291613"/>
    </source>
</evidence>
<dbReference type="PROSITE" id="PS50977">
    <property type="entry name" value="HTH_TETR_2"/>
    <property type="match status" value="1"/>
</dbReference>
<feature type="DNA-binding region" description="H-T-H motif" evidence="2">
    <location>
        <begin position="41"/>
        <end position="60"/>
    </location>
</feature>
<name>A0A4Q9GGP7_9HYPH</name>
<dbReference type="InterPro" id="IPR001647">
    <property type="entry name" value="HTH_TetR"/>
</dbReference>
<dbReference type="Gene3D" id="1.10.357.10">
    <property type="entry name" value="Tetracycline Repressor, domain 2"/>
    <property type="match status" value="1"/>
</dbReference>
<proteinExistence type="predicted"/>
<dbReference type="GO" id="GO:0003677">
    <property type="term" value="F:DNA binding"/>
    <property type="evidence" value="ECO:0007669"/>
    <property type="project" value="UniProtKB-UniRule"/>
</dbReference>